<dbReference type="InterPro" id="IPR003753">
    <property type="entry name" value="Exonuc_VII_L"/>
</dbReference>
<dbReference type="EC" id="3.1.11.6" evidence="5"/>
<name>A0ABP9R3C2_9RHOO</name>
<feature type="domain" description="Exonuclease VII large subunit C-terminal" evidence="7">
    <location>
        <begin position="132"/>
        <end position="445"/>
    </location>
</feature>
<comment type="subcellular location">
    <subcellularLocation>
        <location evidence="5 6">Cytoplasm</location>
    </subcellularLocation>
</comment>
<dbReference type="PANTHER" id="PTHR30008">
    <property type="entry name" value="EXODEOXYRIBONUCLEASE 7 LARGE SUBUNIT"/>
    <property type="match status" value="1"/>
</dbReference>
<dbReference type="Proteomes" id="UP001500547">
    <property type="component" value="Unassembled WGS sequence"/>
</dbReference>
<comment type="catalytic activity">
    <reaction evidence="5 6">
        <text>Exonucleolytic cleavage in either 5'- to 3'- or 3'- to 5'-direction to yield nucleoside 5'-phosphates.</text>
        <dbReference type="EC" id="3.1.11.6"/>
    </reaction>
</comment>
<comment type="subunit">
    <text evidence="5">Heterooligomer composed of large and small subunits.</text>
</comment>
<evidence type="ECO:0000256" key="3">
    <source>
        <dbReference type="ARBA" id="ARBA00022801"/>
    </source>
</evidence>
<dbReference type="EMBL" id="BAABLD010000017">
    <property type="protein sequence ID" value="GAA5170900.1"/>
    <property type="molecule type" value="Genomic_DNA"/>
</dbReference>
<dbReference type="InterPro" id="IPR020579">
    <property type="entry name" value="Exonuc_VII_lsu_C"/>
</dbReference>
<protein>
    <recommendedName>
        <fullName evidence="5">Exodeoxyribonuclease 7 large subunit</fullName>
        <ecNumber evidence="5">3.1.11.6</ecNumber>
    </recommendedName>
    <alternativeName>
        <fullName evidence="5">Exodeoxyribonuclease VII large subunit</fullName>
        <shortName evidence="5">Exonuclease VII large subunit</shortName>
    </alternativeName>
</protein>
<evidence type="ECO:0000256" key="2">
    <source>
        <dbReference type="ARBA" id="ARBA00022722"/>
    </source>
</evidence>
<evidence type="ECO:0000256" key="5">
    <source>
        <dbReference type="HAMAP-Rule" id="MF_00378"/>
    </source>
</evidence>
<comment type="similarity">
    <text evidence="5 6">Belongs to the XseA family.</text>
</comment>
<keyword evidence="10" id="KW-1185">Reference proteome</keyword>
<evidence type="ECO:0000313" key="10">
    <source>
        <dbReference type="Proteomes" id="UP001500547"/>
    </source>
</evidence>
<evidence type="ECO:0000256" key="1">
    <source>
        <dbReference type="ARBA" id="ARBA00022490"/>
    </source>
</evidence>
<evidence type="ECO:0000259" key="8">
    <source>
        <dbReference type="Pfam" id="PF13742"/>
    </source>
</evidence>
<dbReference type="InterPro" id="IPR025824">
    <property type="entry name" value="OB-fold_nuc-bd_dom"/>
</dbReference>
<keyword evidence="4 5" id="KW-0269">Exonuclease</keyword>
<evidence type="ECO:0000256" key="6">
    <source>
        <dbReference type="RuleBase" id="RU004355"/>
    </source>
</evidence>
<comment type="caution">
    <text evidence="9">The sequence shown here is derived from an EMBL/GenBank/DDBJ whole genome shotgun (WGS) entry which is preliminary data.</text>
</comment>
<gene>
    <name evidence="5 9" type="primary">xseA</name>
    <name evidence="9" type="ORF">GCM10025770_34650</name>
</gene>
<keyword evidence="1 5" id="KW-0963">Cytoplasm</keyword>
<sequence length="453" mass="50094">MNSPQNNVANVGNQPVPVSEFVRRIRLHLEQGIPLGWIRGEISSLTRAASGHLYFTLKDSDAQLRCTMWRNRAQLLAFQLREGMQVEVRAQATVYEPRGDLQLSVDSIRQAGMGNLFEAFMRLKARLEEEGLFDAARKRPLPRLPRCIGLVTSPQAAALHDVLTTLRRRAPGLQVVLYPTRVQGDGAAAEIAAAINVAGERRDLDHCEALIVCRGGGSLEDLWAFNEEAVVRAVHACPLPVISGVGHETDVSLCDFAADLRAATPTAAAEQISSGIATLRETLALTAQSLLRASSQQLQRAIQSVDLLDHRLLHPRTRIQASQAQLTQFALRLLHNRAAHNNRLAQDITQLASRLQRRIPDTQARQTRIQALARRMRHAHELQQQRKAQGVEQLAAAISHLDPRQTMQRGYAIVRNVDGAIVRDATTLHPDDAVSLQFCTSAAQAKITRVDRE</sequence>
<keyword evidence="3 5" id="KW-0378">Hydrolase</keyword>
<reference evidence="10" key="1">
    <citation type="journal article" date="2019" name="Int. J. Syst. Evol. Microbiol.">
        <title>The Global Catalogue of Microorganisms (GCM) 10K type strain sequencing project: providing services to taxonomists for standard genome sequencing and annotation.</title>
        <authorList>
            <consortium name="The Broad Institute Genomics Platform"/>
            <consortium name="The Broad Institute Genome Sequencing Center for Infectious Disease"/>
            <person name="Wu L."/>
            <person name="Ma J."/>
        </authorList>
    </citation>
    <scope>NUCLEOTIDE SEQUENCE [LARGE SCALE GENOMIC DNA]</scope>
    <source>
        <strain evidence="10">JCM 18715</strain>
    </source>
</reference>
<dbReference type="Pfam" id="PF02601">
    <property type="entry name" value="Exonuc_VII_L"/>
    <property type="match status" value="1"/>
</dbReference>
<proteinExistence type="inferred from homology"/>
<dbReference type="RefSeq" id="WP_345534373.1">
    <property type="nucleotide sequence ID" value="NZ_BAABLD010000017.1"/>
</dbReference>
<evidence type="ECO:0000256" key="4">
    <source>
        <dbReference type="ARBA" id="ARBA00022839"/>
    </source>
</evidence>
<dbReference type="CDD" id="cd04489">
    <property type="entry name" value="ExoVII_LU_OBF"/>
    <property type="match status" value="1"/>
</dbReference>
<keyword evidence="2 5" id="KW-0540">Nuclease</keyword>
<dbReference type="PANTHER" id="PTHR30008:SF0">
    <property type="entry name" value="EXODEOXYRIBONUCLEASE 7 LARGE SUBUNIT"/>
    <property type="match status" value="1"/>
</dbReference>
<comment type="function">
    <text evidence="5">Bidirectionally degrades single-stranded DNA into large acid-insoluble oligonucleotides, which are then degraded further into small acid-soluble oligonucleotides.</text>
</comment>
<dbReference type="NCBIfam" id="TIGR00237">
    <property type="entry name" value="xseA"/>
    <property type="match status" value="1"/>
</dbReference>
<dbReference type="Pfam" id="PF13742">
    <property type="entry name" value="tRNA_anti_2"/>
    <property type="match status" value="1"/>
</dbReference>
<organism evidence="9 10">
    <name type="scientific">Viridibacterium curvum</name>
    <dbReference type="NCBI Taxonomy" id="1101404"/>
    <lineage>
        <taxon>Bacteria</taxon>
        <taxon>Pseudomonadati</taxon>
        <taxon>Pseudomonadota</taxon>
        <taxon>Betaproteobacteria</taxon>
        <taxon>Rhodocyclales</taxon>
        <taxon>Rhodocyclaceae</taxon>
        <taxon>Viridibacterium</taxon>
    </lineage>
</organism>
<feature type="domain" description="OB-fold nucleic acid binding" evidence="8">
    <location>
        <begin position="17"/>
        <end position="109"/>
    </location>
</feature>
<accession>A0ABP9R3C2</accession>
<evidence type="ECO:0000259" key="7">
    <source>
        <dbReference type="Pfam" id="PF02601"/>
    </source>
</evidence>
<dbReference type="HAMAP" id="MF_00378">
    <property type="entry name" value="Exonuc_7_L"/>
    <property type="match status" value="1"/>
</dbReference>
<evidence type="ECO:0000313" key="9">
    <source>
        <dbReference type="EMBL" id="GAA5170900.1"/>
    </source>
</evidence>